<name>A0A9N9N3E9_9GLOM</name>
<reference evidence="1" key="1">
    <citation type="submission" date="2021-06" db="EMBL/GenBank/DDBJ databases">
        <authorList>
            <person name="Kallberg Y."/>
            <person name="Tangrot J."/>
            <person name="Rosling A."/>
        </authorList>
    </citation>
    <scope>NUCLEOTIDE SEQUENCE</scope>
    <source>
        <strain evidence="1">FL966</strain>
    </source>
</reference>
<evidence type="ECO:0000313" key="1">
    <source>
        <dbReference type="EMBL" id="CAG8699829.1"/>
    </source>
</evidence>
<sequence length="62" mass="7137">MLTQQTLEFDFNTQHHLQDGNVLIKSEDYLNYSPMASISHQSSQHLPMQIELAQDGMPFSGW</sequence>
<gene>
    <name evidence="1" type="ORF">CPELLU_LOCUS11763</name>
</gene>
<protein>
    <submittedName>
        <fullName evidence="1">20403_t:CDS:1</fullName>
    </submittedName>
</protein>
<dbReference type="AlphaFoldDB" id="A0A9N9N3E9"/>
<proteinExistence type="predicted"/>
<dbReference type="OrthoDB" id="2360013at2759"/>
<dbReference type="EMBL" id="CAJVQA010010698">
    <property type="protein sequence ID" value="CAG8699829.1"/>
    <property type="molecule type" value="Genomic_DNA"/>
</dbReference>
<evidence type="ECO:0000313" key="2">
    <source>
        <dbReference type="Proteomes" id="UP000789759"/>
    </source>
</evidence>
<organism evidence="1 2">
    <name type="scientific">Cetraspora pellucida</name>
    <dbReference type="NCBI Taxonomy" id="1433469"/>
    <lineage>
        <taxon>Eukaryota</taxon>
        <taxon>Fungi</taxon>
        <taxon>Fungi incertae sedis</taxon>
        <taxon>Mucoromycota</taxon>
        <taxon>Glomeromycotina</taxon>
        <taxon>Glomeromycetes</taxon>
        <taxon>Diversisporales</taxon>
        <taxon>Gigasporaceae</taxon>
        <taxon>Cetraspora</taxon>
    </lineage>
</organism>
<dbReference type="Proteomes" id="UP000789759">
    <property type="component" value="Unassembled WGS sequence"/>
</dbReference>
<accession>A0A9N9N3E9</accession>
<keyword evidence="2" id="KW-1185">Reference proteome</keyword>
<comment type="caution">
    <text evidence="1">The sequence shown here is derived from an EMBL/GenBank/DDBJ whole genome shotgun (WGS) entry which is preliminary data.</text>
</comment>